<reference evidence="1 2" key="1">
    <citation type="submission" date="2020-08" db="EMBL/GenBank/DDBJ databases">
        <title>The Agave Microbiome: Exploring the role of microbial communities in plant adaptations to desert environments.</title>
        <authorList>
            <person name="Partida-Martinez L.P."/>
        </authorList>
    </citation>
    <scope>NUCLEOTIDE SEQUENCE [LARGE SCALE GENOMIC DNA]</scope>
    <source>
        <strain evidence="1 2">AS3.13</strain>
    </source>
</reference>
<accession>A0A7X0MRI0</accession>
<dbReference type="RefSeq" id="WP_184508222.1">
    <property type="nucleotide sequence ID" value="NZ_JACHBT010000024.1"/>
</dbReference>
<dbReference type="Proteomes" id="UP000522313">
    <property type="component" value="Unassembled WGS sequence"/>
</dbReference>
<name>A0A7X0MRI0_9SPHN</name>
<dbReference type="AlphaFoldDB" id="A0A7X0MRI0"/>
<reference evidence="1 2" key="2">
    <citation type="submission" date="2020-08" db="EMBL/GenBank/DDBJ databases">
        <authorList>
            <person name="Partida-Martinez L."/>
            <person name="Huntemann M."/>
            <person name="Clum A."/>
            <person name="Wang J."/>
            <person name="Palaniappan K."/>
            <person name="Ritter S."/>
            <person name="Chen I.-M."/>
            <person name="Stamatis D."/>
            <person name="Reddy T."/>
            <person name="O'Malley R."/>
            <person name="Daum C."/>
            <person name="Shapiro N."/>
            <person name="Ivanova N."/>
            <person name="Kyrpides N."/>
            <person name="Woyke T."/>
        </authorList>
    </citation>
    <scope>NUCLEOTIDE SEQUENCE [LARGE SCALE GENOMIC DNA]</scope>
    <source>
        <strain evidence="1 2">AS3.13</strain>
    </source>
</reference>
<evidence type="ECO:0000313" key="2">
    <source>
        <dbReference type="Proteomes" id="UP000522313"/>
    </source>
</evidence>
<sequence length="557" mass="59357">MLLSTIDPATATALPLGGLADDLDLLIGDLETRFRAVGETLASTIDTVDRMATGLDEVQRALSPEVAGAAVDKLRQAAHRLGTLPEQRRQRAGQIGALTLRTRELRELLSDVAELLRTLSIYGMNIKIASSGEMSFVQFATGMEGKLDSGRRELKQFEQELASFGTVVRDVKEADDLLADECRKVPATVPAELSGDADVLERHLEATARMARDVRAIMQQVQAEVARILGAIQVGDSVRQRVEHCVAILRAAHAEHDAPGASAHLSRLVAAQMAGIADDFRREMSALVGSLAQLGPLAGGLMKIIAAQAQGEESEALNKLQSGIARLGHVTGRLSEADRQLEGLTAFVANTIADLTRGLGRIQRIAMDVQDISTNTRLLCRRHGIIGRAVAVIATEVNPCATRLTRLSSDIERVVQSLGLLDLHPGGSDGAGGSTGALDDALAVVRSACETSDHAMANGGDEARRIIATLQEDVGALQHEQVFADRLDVGAVVLNRQAIETALTPADENALHRLLPWAAGLYTMASERAIHAQFLLPGMDQPAIAAPAFDEDDDGLF</sequence>
<evidence type="ECO:0000313" key="1">
    <source>
        <dbReference type="EMBL" id="MBB6506493.1"/>
    </source>
</evidence>
<dbReference type="EMBL" id="JACHBT010000024">
    <property type="protein sequence ID" value="MBB6506493.1"/>
    <property type="molecule type" value="Genomic_DNA"/>
</dbReference>
<protein>
    <submittedName>
        <fullName evidence="1">Uncharacterized protein</fullName>
    </submittedName>
</protein>
<gene>
    <name evidence="1" type="ORF">F4693_003496</name>
</gene>
<dbReference type="Gene3D" id="1.10.287.950">
    <property type="entry name" value="Methyl-accepting chemotaxis protein"/>
    <property type="match status" value="1"/>
</dbReference>
<proteinExistence type="predicted"/>
<organism evidence="1 2">
    <name type="scientific">Sphingomonas endophytica</name>
    <dbReference type="NCBI Taxonomy" id="869719"/>
    <lineage>
        <taxon>Bacteria</taxon>
        <taxon>Pseudomonadati</taxon>
        <taxon>Pseudomonadota</taxon>
        <taxon>Alphaproteobacteria</taxon>
        <taxon>Sphingomonadales</taxon>
        <taxon>Sphingomonadaceae</taxon>
        <taxon>Sphingomonas</taxon>
    </lineage>
</organism>
<comment type="caution">
    <text evidence="1">The sequence shown here is derived from an EMBL/GenBank/DDBJ whole genome shotgun (WGS) entry which is preliminary data.</text>
</comment>
<dbReference type="SUPFAM" id="SSF58104">
    <property type="entry name" value="Methyl-accepting chemotaxis protein (MCP) signaling domain"/>
    <property type="match status" value="1"/>
</dbReference>